<dbReference type="PROSITE" id="PS50011">
    <property type="entry name" value="PROTEIN_KINASE_DOM"/>
    <property type="match status" value="1"/>
</dbReference>
<evidence type="ECO:0000256" key="2">
    <source>
        <dbReference type="ARBA" id="ARBA00022553"/>
    </source>
</evidence>
<proteinExistence type="predicted"/>
<dbReference type="Pfam" id="PF00069">
    <property type="entry name" value="Pkinase"/>
    <property type="match status" value="1"/>
</dbReference>
<keyword evidence="6" id="KW-0067">ATP-binding</keyword>
<keyword evidence="1" id="KW-0723">Serine/threonine-protein kinase</keyword>
<dbReference type="InterPro" id="IPR045270">
    <property type="entry name" value="STKc_AGC"/>
</dbReference>
<protein>
    <recommendedName>
        <fullName evidence="11">Protein kinase domain-containing protein</fullName>
    </recommendedName>
</protein>
<keyword evidence="4" id="KW-0547">Nucleotide-binding</keyword>
<evidence type="ECO:0000256" key="6">
    <source>
        <dbReference type="ARBA" id="ARBA00022840"/>
    </source>
</evidence>
<dbReference type="GeneID" id="30148593"/>
<dbReference type="OrthoDB" id="63267at2759"/>
<evidence type="ECO:0000313" key="10">
    <source>
        <dbReference type="Proteomes" id="UP000094336"/>
    </source>
</evidence>
<dbReference type="InterPro" id="IPR011009">
    <property type="entry name" value="Kinase-like_dom_sf"/>
</dbReference>
<feature type="domain" description="Protein kinase" evidence="7">
    <location>
        <begin position="58"/>
        <end position="313"/>
    </location>
</feature>
<sequence length="388" mass="44044">MTALRRRANSLSPSGNFGISMSSTHSFKLGSSLDVGIDGLFVSSLEGRAHYKPRPADFEPIKVLGRGAFGKVLLVREIATGRLFAQKQLKKATMIVENKNVERTMNEKSILEAVRHPNIVKLYYAFQDNHKVYLILEYVEGGELFSHLAQERILSETKAAFYVAEMVLGLHHLHQNVGVVYRDLKPENCLLDRDGHLVLTDFGLSKVSEDDKCTTLTGTPQYMAPEILQGKPYDYAVDWWSLGCVCFDLLTGSPPFTGNNHKRIMEKILKDKVKFPFYLSADAKDLLIRLLRKEPSKRLGDNNIETIKNHRFFRKIDWKLLEAHDPSLEPPILPIITDPILAENFDREFTDMAISPVAQGFLEGREDNPLHLNGFSYTNESYLESRCK</sequence>
<dbReference type="CDD" id="cd05123">
    <property type="entry name" value="STKc_AGC"/>
    <property type="match status" value="1"/>
</dbReference>
<accession>A0A1E3QVP9</accession>
<feature type="domain" description="AGC-kinase C-terminal" evidence="8">
    <location>
        <begin position="314"/>
        <end position="387"/>
    </location>
</feature>
<dbReference type="Gene3D" id="1.10.510.10">
    <property type="entry name" value="Transferase(Phosphotransferase) domain 1"/>
    <property type="match status" value="1"/>
</dbReference>
<evidence type="ECO:0008006" key="11">
    <source>
        <dbReference type="Google" id="ProtNLM"/>
    </source>
</evidence>
<dbReference type="SUPFAM" id="SSF56112">
    <property type="entry name" value="Protein kinase-like (PK-like)"/>
    <property type="match status" value="1"/>
</dbReference>
<dbReference type="PROSITE" id="PS00108">
    <property type="entry name" value="PROTEIN_KINASE_ST"/>
    <property type="match status" value="1"/>
</dbReference>
<evidence type="ECO:0000259" key="7">
    <source>
        <dbReference type="PROSITE" id="PS50011"/>
    </source>
</evidence>
<dbReference type="RefSeq" id="XP_018987059.1">
    <property type="nucleotide sequence ID" value="XM_019130740.1"/>
</dbReference>
<keyword evidence="10" id="KW-1185">Reference proteome</keyword>
<dbReference type="Gene3D" id="3.30.200.20">
    <property type="entry name" value="Phosphorylase Kinase, domain 1"/>
    <property type="match status" value="1"/>
</dbReference>
<keyword evidence="2" id="KW-0597">Phosphoprotein</keyword>
<dbReference type="FunFam" id="1.10.510.10:FF:000048">
    <property type="entry name" value="Protein kinase C"/>
    <property type="match status" value="1"/>
</dbReference>
<dbReference type="STRING" id="984486.A0A1E3QVP9"/>
<dbReference type="GO" id="GO:0038202">
    <property type="term" value="P:TORC1 signaling"/>
    <property type="evidence" value="ECO:0007669"/>
    <property type="project" value="EnsemblFungi"/>
</dbReference>
<dbReference type="SMART" id="SM00133">
    <property type="entry name" value="S_TK_X"/>
    <property type="match status" value="1"/>
</dbReference>
<dbReference type="PANTHER" id="PTHR24351">
    <property type="entry name" value="RIBOSOMAL PROTEIN S6 KINASE"/>
    <property type="match status" value="1"/>
</dbReference>
<dbReference type="InterPro" id="IPR008271">
    <property type="entry name" value="Ser/Thr_kinase_AS"/>
</dbReference>
<evidence type="ECO:0000256" key="1">
    <source>
        <dbReference type="ARBA" id="ARBA00022527"/>
    </source>
</evidence>
<dbReference type="FunFam" id="3.30.200.20:FF:000042">
    <property type="entry name" value="Aurora kinase A"/>
    <property type="match status" value="1"/>
</dbReference>
<reference evidence="10" key="1">
    <citation type="submission" date="2016-05" db="EMBL/GenBank/DDBJ databases">
        <title>Comparative genomics of biotechnologically important yeasts.</title>
        <authorList>
            <consortium name="DOE Joint Genome Institute"/>
            <person name="Riley R."/>
            <person name="Haridas S."/>
            <person name="Wolfe K.H."/>
            <person name="Lopes M.R."/>
            <person name="Hittinger C.T."/>
            <person name="Goker M."/>
            <person name="Salamov A."/>
            <person name="Wisecaver J."/>
            <person name="Long T.M."/>
            <person name="Aerts A.L."/>
            <person name="Barry K."/>
            <person name="Choi C."/>
            <person name="Clum A."/>
            <person name="Coughlan A.Y."/>
            <person name="Deshpande S."/>
            <person name="Douglass A.P."/>
            <person name="Hanson S.J."/>
            <person name="Klenk H.-P."/>
            <person name="Labutti K."/>
            <person name="Lapidus A."/>
            <person name="Lindquist E."/>
            <person name="Lipzen A."/>
            <person name="Meier-Kolthoff J.P."/>
            <person name="Ohm R.A."/>
            <person name="Otillar R.P."/>
            <person name="Pangilinan J."/>
            <person name="Peng Y."/>
            <person name="Rokas A."/>
            <person name="Rosa C.A."/>
            <person name="Scheuner C."/>
            <person name="Sibirny A.A."/>
            <person name="Slot J.C."/>
            <person name="Stielow J.B."/>
            <person name="Sun H."/>
            <person name="Kurtzman C.P."/>
            <person name="Blackwell M."/>
            <person name="Grigoriev I.V."/>
            <person name="Jeffries T.W."/>
        </authorList>
    </citation>
    <scope>NUCLEOTIDE SEQUENCE [LARGE SCALE GENOMIC DNA]</scope>
    <source>
        <strain evidence="10">NRRL Y-12698</strain>
    </source>
</reference>
<dbReference type="PROSITE" id="PS51285">
    <property type="entry name" value="AGC_KINASE_CTER"/>
    <property type="match status" value="1"/>
</dbReference>
<evidence type="ECO:0000256" key="4">
    <source>
        <dbReference type="ARBA" id="ARBA00022741"/>
    </source>
</evidence>
<dbReference type="GO" id="GO:0004711">
    <property type="term" value="F:ribosomal protein S6 kinase activity"/>
    <property type="evidence" value="ECO:0007669"/>
    <property type="project" value="EnsemblFungi"/>
</dbReference>
<dbReference type="AlphaFoldDB" id="A0A1E3QVP9"/>
<dbReference type="InterPro" id="IPR000961">
    <property type="entry name" value="AGC-kinase_C"/>
</dbReference>
<keyword evidence="3" id="KW-0808">Transferase</keyword>
<dbReference type="InterPro" id="IPR000719">
    <property type="entry name" value="Prot_kinase_dom"/>
</dbReference>
<evidence type="ECO:0000259" key="8">
    <source>
        <dbReference type="PROSITE" id="PS51285"/>
    </source>
</evidence>
<dbReference type="GO" id="GO:0005524">
    <property type="term" value="F:ATP binding"/>
    <property type="evidence" value="ECO:0007669"/>
    <property type="project" value="UniProtKB-KW"/>
</dbReference>
<gene>
    <name evidence="9" type="ORF">BABINDRAFT_170410</name>
</gene>
<dbReference type="Proteomes" id="UP000094336">
    <property type="component" value="Unassembled WGS sequence"/>
</dbReference>
<evidence type="ECO:0000313" key="9">
    <source>
        <dbReference type="EMBL" id="ODQ81731.1"/>
    </source>
</evidence>
<dbReference type="SMART" id="SM00220">
    <property type="entry name" value="S_TKc"/>
    <property type="match status" value="1"/>
</dbReference>
<keyword evidence="5" id="KW-0418">Kinase</keyword>
<name>A0A1E3QVP9_9ASCO</name>
<organism evidence="9 10">
    <name type="scientific">Babjeviella inositovora NRRL Y-12698</name>
    <dbReference type="NCBI Taxonomy" id="984486"/>
    <lineage>
        <taxon>Eukaryota</taxon>
        <taxon>Fungi</taxon>
        <taxon>Dikarya</taxon>
        <taxon>Ascomycota</taxon>
        <taxon>Saccharomycotina</taxon>
        <taxon>Pichiomycetes</taxon>
        <taxon>Serinales incertae sedis</taxon>
        <taxon>Babjeviella</taxon>
    </lineage>
</organism>
<evidence type="ECO:0000256" key="3">
    <source>
        <dbReference type="ARBA" id="ARBA00022679"/>
    </source>
</evidence>
<evidence type="ECO:0000256" key="5">
    <source>
        <dbReference type="ARBA" id="ARBA00022777"/>
    </source>
</evidence>
<dbReference type="EMBL" id="KV454427">
    <property type="protein sequence ID" value="ODQ81731.1"/>
    <property type="molecule type" value="Genomic_DNA"/>
</dbReference>